<evidence type="ECO:0000313" key="6">
    <source>
        <dbReference type="Proteomes" id="UP000275078"/>
    </source>
</evidence>
<evidence type="ECO:0000313" key="5">
    <source>
        <dbReference type="EMBL" id="RPA84423.1"/>
    </source>
</evidence>
<feature type="region of interest" description="Disordered" evidence="4">
    <location>
        <begin position="202"/>
        <end position="301"/>
    </location>
</feature>
<feature type="repeat" description="ANK" evidence="3">
    <location>
        <begin position="39"/>
        <end position="63"/>
    </location>
</feature>
<keyword evidence="2 3" id="KW-0040">ANK repeat</keyword>
<evidence type="ECO:0000256" key="2">
    <source>
        <dbReference type="ARBA" id="ARBA00023043"/>
    </source>
</evidence>
<reference evidence="5 6" key="1">
    <citation type="journal article" date="2018" name="Nat. Ecol. Evol.">
        <title>Pezizomycetes genomes reveal the molecular basis of ectomycorrhizal truffle lifestyle.</title>
        <authorList>
            <person name="Murat C."/>
            <person name="Payen T."/>
            <person name="Noel B."/>
            <person name="Kuo A."/>
            <person name="Morin E."/>
            <person name="Chen J."/>
            <person name="Kohler A."/>
            <person name="Krizsan K."/>
            <person name="Balestrini R."/>
            <person name="Da Silva C."/>
            <person name="Montanini B."/>
            <person name="Hainaut M."/>
            <person name="Levati E."/>
            <person name="Barry K.W."/>
            <person name="Belfiori B."/>
            <person name="Cichocki N."/>
            <person name="Clum A."/>
            <person name="Dockter R.B."/>
            <person name="Fauchery L."/>
            <person name="Guy J."/>
            <person name="Iotti M."/>
            <person name="Le Tacon F."/>
            <person name="Lindquist E.A."/>
            <person name="Lipzen A."/>
            <person name="Malagnac F."/>
            <person name="Mello A."/>
            <person name="Molinier V."/>
            <person name="Miyauchi S."/>
            <person name="Poulain J."/>
            <person name="Riccioni C."/>
            <person name="Rubini A."/>
            <person name="Sitrit Y."/>
            <person name="Splivallo R."/>
            <person name="Traeger S."/>
            <person name="Wang M."/>
            <person name="Zifcakova L."/>
            <person name="Wipf D."/>
            <person name="Zambonelli A."/>
            <person name="Paolocci F."/>
            <person name="Nowrousian M."/>
            <person name="Ottonello S."/>
            <person name="Baldrian P."/>
            <person name="Spatafora J.W."/>
            <person name="Henrissat B."/>
            <person name="Nagy L.G."/>
            <person name="Aury J.M."/>
            <person name="Wincker P."/>
            <person name="Grigoriev I.V."/>
            <person name="Bonfante P."/>
            <person name="Martin F.M."/>
        </authorList>
    </citation>
    <scope>NUCLEOTIDE SEQUENCE [LARGE SCALE GENOMIC DNA]</scope>
    <source>
        <strain evidence="5 6">RN42</strain>
    </source>
</reference>
<dbReference type="SMART" id="SM00248">
    <property type="entry name" value="ANK"/>
    <property type="match status" value="4"/>
</dbReference>
<feature type="compositionally biased region" description="Basic and acidic residues" evidence="4">
    <location>
        <begin position="213"/>
        <end position="231"/>
    </location>
</feature>
<evidence type="ECO:0000256" key="1">
    <source>
        <dbReference type="ARBA" id="ARBA00022737"/>
    </source>
</evidence>
<dbReference type="PROSITE" id="PS50297">
    <property type="entry name" value="ANK_REP_REGION"/>
    <property type="match status" value="3"/>
</dbReference>
<accession>A0A3N4IE56</accession>
<dbReference type="Gene3D" id="1.25.40.20">
    <property type="entry name" value="Ankyrin repeat-containing domain"/>
    <property type="match status" value="1"/>
</dbReference>
<dbReference type="OrthoDB" id="823504at2759"/>
<evidence type="ECO:0000256" key="3">
    <source>
        <dbReference type="PROSITE-ProRule" id="PRU00023"/>
    </source>
</evidence>
<dbReference type="EMBL" id="ML119659">
    <property type="protein sequence ID" value="RPA84423.1"/>
    <property type="molecule type" value="Genomic_DNA"/>
</dbReference>
<proteinExistence type="predicted"/>
<protein>
    <submittedName>
        <fullName evidence="5">Ankyrin</fullName>
    </submittedName>
</protein>
<gene>
    <name evidence="5" type="ORF">BJ508DRAFT_236354</name>
</gene>
<keyword evidence="1" id="KW-0677">Repeat</keyword>
<feature type="repeat" description="ANK" evidence="3">
    <location>
        <begin position="108"/>
        <end position="140"/>
    </location>
</feature>
<sequence length="301" mass="32888">MIDPSIRLRRAILHEDLALTTRIITANPSLLRNHDVSNKSSTSLHLAAETGNVAVCKLLIDHGHEDTEISQNVDADTPLICAARAGHEGVVQLLAREFPACVDWCNKKGMTALMEAAKGGYDKAVIVLLEEGVEMEGEDRLGNTALHFATAYGHLKVIRTLIEAGAEVDRPNRQGWFPIQYSFTQAAELYFKQLVEVRNNNIHNGRMMTPPPRHPDRKDTSHWSEGRESGRETPAGSYREGRRETPSGSISSMSGIMGDRGGLVSQSLQGSPLVSRSRAATPVFGRSERALVGRQRASSGS</sequence>
<keyword evidence="6" id="KW-1185">Reference proteome</keyword>
<dbReference type="PANTHER" id="PTHR24171:SF9">
    <property type="entry name" value="ANKYRIN REPEAT DOMAIN-CONTAINING PROTEIN 39"/>
    <property type="match status" value="1"/>
</dbReference>
<dbReference type="InterPro" id="IPR002110">
    <property type="entry name" value="Ankyrin_rpt"/>
</dbReference>
<dbReference type="InterPro" id="IPR036770">
    <property type="entry name" value="Ankyrin_rpt-contain_sf"/>
</dbReference>
<dbReference type="SUPFAM" id="SSF48403">
    <property type="entry name" value="Ankyrin repeat"/>
    <property type="match status" value="1"/>
</dbReference>
<dbReference type="Pfam" id="PF12796">
    <property type="entry name" value="Ank_2"/>
    <property type="match status" value="2"/>
</dbReference>
<dbReference type="Proteomes" id="UP000275078">
    <property type="component" value="Unassembled WGS sequence"/>
</dbReference>
<dbReference type="PROSITE" id="PS50088">
    <property type="entry name" value="ANK_REPEAT"/>
    <property type="match status" value="3"/>
</dbReference>
<name>A0A3N4IE56_ASCIM</name>
<dbReference type="STRING" id="1160509.A0A3N4IE56"/>
<dbReference type="AlphaFoldDB" id="A0A3N4IE56"/>
<feature type="repeat" description="ANK" evidence="3">
    <location>
        <begin position="141"/>
        <end position="173"/>
    </location>
</feature>
<feature type="compositionally biased region" description="Low complexity" evidence="4">
    <location>
        <begin position="247"/>
        <end position="257"/>
    </location>
</feature>
<feature type="compositionally biased region" description="Polar residues" evidence="4">
    <location>
        <begin position="264"/>
        <end position="274"/>
    </location>
</feature>
<dbReference type="PANTHER" id="PTHR24171">
    <property type="entry name" value="ANKYRIN REPEAT DOMAIN-CONTAINING PROTEIN 39-RELATED"/>
    <property type="match status" value="1"/>
</dbReference>
<evidence type="ECO:0000256" key="4">
    <source>
        <dbReference type="SAM" id="MobiDB-lite"/>
    </source>
</evidence>
<organism evidence="5 6">
    <name type="scientific">Ascobolus immersus RN42</name>
    <dbReference type="NCBI Taxonomy" id="1160509"/>
    <lineage>
        <taxon>Eukaryota</taxon>
        <taxon>Fungi</taxon>
        <taxon>Dikarya</taxon>
        <taxon>Ascomycota</taxon>
        <taxon>Pezizomycotina</taxon>
        <taxon>Pezizomycetes</taxon>
        <taxon>Pezizales</taxon>
        <taxon>Ascobolaceae</taxon>
        <taxon>Ascobolus</taxon>
    </lineage>
</organism>